<dbReference type="AlphaFoldDB" id="A0A0F9KAX1"/>
<comment type="caution">
    <text evidence="1">The sequence shown here is derived from an EMBL/GenBank/DDBJ whole genome shotgun (WGS) entry which is preliminary data.</text>
</comment>
<proteinExistence type="predicted"/>
<gene>
    <name evidence="1" type="ORF">LCGC14_1426960</name>
</gene>
<name>A0A0F9KAX1_9ZZZZ</name>
<protein>
    <submittedName>
        <fullName evidence="1">Uncharacterized protein</fullName>
    </submittedName>
</protein>
<dbReference type="EMBL" id="LAZR01009572">
    <property type="protein sequence ID" value="KKM71811.1"/>
    <property type="molecule type" value="Genomic_DNA"/>
</dbReference>
<feature type="non-terminal residue" evidence="1">
    <location>
        <position position="42"/>
    </location>
</feature>
<organism evidence="1">
    <name type="scientific">marine sediment metagenome</name>
    <dbReference type="NCBI Taxonomy" id="412755"/>
    <lineage>
        <taxon>unclassified sequences</taxon>
        <taxon>metagenomes</taxon>
        <taxon>ecological metagenomes</taxon>
    </lineage>
</organism>
<accession>A0A0F9KAX1</accession>
<evidence type="ECO:0000313" key="1">
    <source>
        <dbReference type="EMBL" id="KKM71811.1"/>
    </source>
</evidence>
<reference evidence="1" key="1">
    <citation type="journal article" date="2015" name="Nature">
        <title>Complex archaea that bridge the gap between prokaryotes and eukaryotes.</title>
        <authorList>
            <person name="Spang A."/>
            <person name="Saw J.H."/>
            <person name="Jorgensen S.L."/>
            <person name="Zaremba-Niedzwiedzka K."/>
            <person name="Martijn J."/>
            <person name="Lind A.E."/>
            <person name="van Eijk R."/>
            <person name="Schleper C."/>
            <person name="Guy L."/>
            <person name="Ettema T.J."/>
        </authorList>
    </citation>
    <scope>NUCLEOTIDE SEQUENCE</scope>
</reference>
<sequence length="42" mass="4942">MKNNIEVKIKRKWLGRLLFGYWKTLSEGYSIKGDVVTFNNPP</sequence>